<proteinExistence type="predicted"/>
<organism evidence="1 2">
    <name type="scientific">Pseudomonas asuensis</name>
    <dbReference type="NCBI Taxonomy" id="1825787"/>
    <lineage>
        <taxon>Bacteria</taxon>
        <taxon>Pseudomonadati</taxon>
        <taxon>Pseudomonadota</taxon>
        <taxon>Gammaproteobacteria</taxon>
        <taxon>Pseudomonadales</taxon>
        <taxon>Pseudomonadaceae</taxon>
        <taxon>Pseudomonas</taxon>
    </lineage>
</organism>
<comment type="caution">
    <text evidence="1">The sequence shown here is derived from an EMBL/GenBank/DDBJ whole genome shotgun (WGS) entry which is preliminary data.</text>
</comment>
<reference evidence="2" key="1">
    <citation type="journal article" date="2019" name="Int. J. Syst. Evol. Microbiol.">
        <title>The Global Catalogue of Microorganisms (GCM) 10K type strain sequencing project: providing services to taxonomists for standard genome sequencing and annotation.</title>
        <authorList>
            <consortium name="The Broad Institute Genomics Platform"/>
            <consortium name="The Broad Institute Genome Sequencing Center for Infectious Disease"/>
            <person name="Wu L."/>
            <person name="Ma J."/>
        </authorList>
    </citation>
    <scope>NUCLEOTIDE SEQUENCE [LARGE SCALE GENOMIC DNA]</scope>
    <source>
        <strain evidence="2">JCM 13501</strain>
    </source>
</reference>
<protein>
    <submittedName>
        <fullName evidence="1">Uncharacterized protein</fullName>
    </submittedName>
</protein>
<dbReference type="Proteomes" id="UP000616499">
    <property type="component" value="Unassembled WGS sequence"/>
</dbReference>
<accession>A0ABQ2GW21</accession>
<keyword evidence="2" id="KW-1185">Reference proteome</keyword>
<dbReference type="EMBL" id="BMNW01000006">
    <property type="protein sequence ID" value="GGM16504.1"/>
    <property type="molecule type" value="Genomic_DNA"/>
</dbReference>
<evidence type="ECO:0000313" key="1">
    <source>
        <dbReference type="EMBL" id="GGM16504.1"/>
    </source>
</evidence>
<name>A0ABQ2GW21_9PSED</name>
<evidence type="ECO:0000313" key="2">
    <source>
        <dbReference type="Proteomes" id="UP000616499"/>
    </source>
</evidence>
<sequence length="71" mass="7988">MGRRKGTFQGYIDVFTYAFTNIKPFCTAYACRAVPMHAAAFRPLVSRALERGEIQKVYATLVSKQTEIPIS</sequence>
<gene>
    <name evidence="1" type="ORF">GCM10009425_29300</name>
</gene>